<evidence type="ECO:0000259" key="1">
    <source>
        <dbReference type="Pfam" id="PF08388"/>
    </source>
</evidence>
<name>A0A7D9D252_9GAMM</name>
<keyword evidence="2" id="KW-0808">Transferase</keyword>
<keyword evidence="2" id="KW-0548">Nucleotidyltransferase</keyword>
<proteinExistence type="predicted"/>
<protein>
    <submittedName>
        <fullName evidence="2">Putative RNA-directed DNA polymerase (Reverse transcriptase)</fullName>
    </submittedName>
</protein>
<evidence type="ECO:0000313" key="2">
    <source>
        <dbReference type="EMBL" id="VUX55990.1"/>
    </source>
</evidence>
<dbReference type="EMBL" id="LR633967">
    <property type="protein sequence ID" value="VUX55990.1"/>
    <property type="molecule type" value="Genomic_DNA"/>
</dbReference>
<gene>
    <name evidence="2" type="ORF">JTBM06_V1_210001</name>
</gene>
<feature type="domain" description="Group II intron maturase-specific" evidence="1">
    <location>
        <begin position="15"/>
        <end position="87"/>
    </location>
</feature>
<reference evidence="2" key="1">
    <citation type="submission" date="2019-07" db="EMBL/GenBank/DDBJ databases">
        <authorList>
            <person name="Weber M."/>
            <person name="Kostadinov I."/>
            <person name="Kostadinov D I."/>
        </authorList>
    </citation>
    <scope>NUCLEOTIDE SEQUENCE</scope>
    <source>
        <strain evidence="2">Gfbio:sag-sample-m06:053724c1-46a9-4a36-b237-ea2bf867836b</strain>
    </source>
</reference>
<sequence length="116" mass="13476">MFVGFTPAISPRSAKKIRQQARRWRLHLRTSQSLNDIARAVNPAIRGWMNYYGAYQRSSLGPVLLHINSHLLKWVKRKYKKRGRSTKRAKALLESVAYHRPELFAHWQFGLGFTAG</sequence>
<dbReference type="InterPro" id="IPR013597">
    <property type="entry name" value="Mat_intron_G2"/>
</dbReference>
<dbReference type="Pfam" id="PF08388">
    <property type="entry name" value="GIIM"/>
    <property type="match status" value="1"/>
</dbReference>
<dbReference type="AlphaFoldDB" id="A0A7D9D252"/>
<dbReference type="GO" id="GO:0003964">
    <property type="term" value="F:RNA-directed DNA polymerase activity"/>
    <property type="evidence" value="ECO:0007669"/>
    <property type="project" value="UniProtKB-KW"/>
</dbReference>
<accession>A0A7D9D252</accession>
<organism evidence="2">
    <name type="scientific">uncultured Woeseiaceae bacterium</name>
    <dbReference type="NCBI Taxonomy" id="1983305"/>
    <lineage>
        <taxon>Bacteria</taxon>
        <taxon>Pseudomonadati</taxon>
        <taxon>Pseudomonadota</taxon>
        <taxon>Gammaproteobacteria</taxon>
        <taxon>Woeseiales</taxon>
        <taxon>Woeseiaceae</taxon>
        <taxon>environmental samples</taxon>
    </lineage>
</organism>
<keyword evidence="2" id="KW-0695">RNA-directed DNA polymerase</keyword>